<feature type="signal peptide" evidence="1">
    <location>
        <begin position="1"/>
        <end position="24"/>
    </location>
</feature>
<name>A0A368XM57_9BURK</name>
<protein>
    <submittedName>
        <fullName evidence="2">Uncharacterized protein DUF4198</fullName>
    </submittedName>
</protein>
<dbReference type="Pfam" id="PF10670">
    <property type="entry name" value="DUF4198"/>
    <property type="match status" value="1"/>
</dbReference>
<evidence type="ECO:0000313" key="3">
    <source>
        <dbReference type="Proteomes" id="UP000252884"/>
    </source>
</evidence>
<dbReference type="OrthoDB" id="5943at2"/>
<reference evidence="2 3" key="1">
    <citation type="submission" date="2018-07" db="EMBL/GenBank/DDBJ databases">
        <title>Genomic Encyclopedia of Type Strains, Phase IV (KMG-IV): sequencing the most valuable type-strain genomes for metagenomic binning, comparative biology and taxonomic classification.</title>
        <authorList>
            <person name="Goeker M."/>
        </authorList>
    </citation>
    <scope>NUCLEOTIDE SEQUENCE [LARGE SCALE GENOMIC DNA]</scope>
    <source>
        <strain evidence="2 3">DSM 21634</strain>
    </source>
</reference>
<organism evidence="2 3">
    <name type="scientific">Pseudorhodoferax soli</name>
    <dbReference type="NCBI Taxonomy" id="545864"/>
    <lineage>
        <taxon>Bacteria</taxon>
        <taxon>Pseudomonadati</taxon>
        <taxon>Pseudomonadota</taxon>
        <taxon>Betaproteobacteria</taxon>
        <taxon>Burkholderiales</taxon>
        <taxon>Comamonadaceae</taxon>
    </lineage>
</organism>
<feature type="chain" id="PRO_5016653366" evidence="1">
    <location>
        <begin position="25"/>
        <end position="281"/>
    </location>
</feature>
<sequence length="281" mass="30409">MPIHRPCATLALAIAIALPVTGHAHRSFLLPSATVVTPDQKTHWITVDAARSNELFSFNHNAMATEGLQIVSPDGSSSSPTKLERFRYRTVFDWQLTQEGTWQAAVVERGLRAEWVEDGKPKRWSGPAQDYERSVPRQAEKLSVSEVSSRVETFVTFGAPTAQRLTGSGLEALYGPHPNALTAGRTSALRFQLDGKPAAGVKVQVLQGGAQHQTRAAPLELQTDSEGRVLVQWKAPGMYWISATLRQGSATAPASQGTASYVATVEVRPESTAVAAQRRAD</sequence>
<comment type="caution">
    <text evidence="2">The sequence shown here is derived from an EMBL/GenBank/DDBJ whole genome shotgun (WGS) entry which is preliminary data.</text>
</comment>
<gene>
    <name evidence="2" type="ORF">DES41_107150</name>
</gene>
<dbReference type="Proteomes" id="UP000252884">
    <property type="component" value="Unassembled WGS sequence"/>
</dbReference>
<evidence type="ECO:0000256" key="1">
    <source>
        <dbReference type="SAM" id="SignalP"/>
    </source>
</evidence>
<evidence type="ECO:0000313" key="2">
    <source>
        <dbReference type="EMBL" id="RCW68629.1"/>
    </source>
</evidence>
<dbReference type="InterPro" id="IPR019613">
    <property type="entry name" value="DUF4198"/>
</dbReference>
<proteinExistence type="predicted"/>
<keyword evidence="3" id="KW-1185">Reference proteome</keyword>
<dbReference type="EMBL" id="QPJK01000007">
    <property type="protein sequence ID" value="RCW68629.1"/>
    <property type="molecule type" value="Genomic_DNA"/>
</dbReference>
<keyword evidence="1" id="KW-0732">Signal</keyword>
<dbReference type="RefSeq" id="WP_114470163.1">
    <property type="nucleotide sequence ID" value="NZ_QPJK01000007.1"/>
</dbReference>
<accession>A0A368XM57</accession>
<dbReference type="AlphaFoldDB" id="A0A368XM57"/>